<dbReference type="Proteomes" id="UP000220927">
    <property type="component" value="Chromosome"/>
</dbReference>
<dbReference type="AlphaFoldDB" id="A0AAE5WPD3"/>
<dbReference type="KEGG" id="rad:CO657_11100"/>
<dbReference type="EMBL" id="CP034998">
    <property type="protein sequence ID" value="QAS80735.1"/>
    <property type="molecule type" value="Genomic_DNA"/>
</dbReference>
<evidence type="ECO:0000313" key="2">
    <source>
        <dbReference type="Proteomes" id="UP000220927"/>
    </source>
</evidence>
<gene>
    <name evidence="1" type="ORF">CO657_11100</name>
</gene>
<organism evidence="1 2">
    <name type="scientific">Rhizobium acidisoli</name>
    <dbReference type="NCBI Taxonomy" id="1538158"/>
    <lineage>
        <taxon>Bacteria</taxon>
        <taxon>Pseudomonadati</taxon>
        <taxon>Pseudomonadota</taxon>
        <taxon>Alphaproteobacteria</taxon>
        <taxon>Hyphomicrobiales</taxon>
        <taxon>Rhizobiaceae</taxon>
        <taxon>Rhizobium/Agrobacterium group</taxon>
        <taxon>Rhizobium</taxon>
    </lineage>
</organism>
<name>A0AAE5WPD3_9HYPH</name>
<reference evidence="1 2" key="1">
    <citation type="submission" date="2019-01" db="EMBL/GenBank/DDBJ databases">
        <title>Genomic insights into the origins and evolution of symbiotic genes in the Phaseolus vulgaris microsymbionts.</title>
        <authorList>
            <person name="Tong W."/>
        </authorList>
    </citation>
    <scope>NUCLEOTIDE SEQUENCE [LARGE SCALE GENOMIC DNA]</scope>
    <source>
        <strain evidence="1 2">FH23</strain>
    </source>
</reference>
<evidence type="ECO:0000313" key="1">
    <source>
        <dbReference type="EMBL" id="QAS80735.1"/>
    </source>
</evidence>
<keyword evidence="2" id="KW-1185">Reference proteome</keyword>
<sequence length="139" mass="14198">MFGVPSAAIAGNALENAIERAKPCSALKVKLIGASVGVDNFKNVTIENIDIHVKGNQATANATGSLTCRTSDNAAFKGDVSARVAVDAKIDLSTCNIAHKSVSVLSASGTFGPIVDALAGQISQTLGDGLENEARKLCQ</sequence>
<protein>
    <submittedName>
        <fullName evidence="1">Uncharacterized protein</fullName>
    </submittedName>
</protein>
<proteinExistence type="predicted"/>
<accession>A0AAE5WPD3</accession>